<reference evidence="1 2" key="1">
    <citation type="journal article" date="2008" name="Appl. Environ. Microbiol.">
        <title>Genomic insights into Mn(II) oxidation by the marine alphaproteobacterium Aurantimonas sp. strain SI85-9A1.</title>
        <authorList>
            <person name="Dick G.J."/>
            <person name="Podell S."/>
            <person name="Johnson H.A."/>
            <person name="Rivera-Espinoza Y."/>
            <person name="Bernier-Latmani R."/>
            <person name="McCarthy J.K."/>
            <person name="Torpey J.W."/>
            <person name="Clement B.G."/>
            <person name="Gaasterland T."/>
            <person name="Tebo B.M."/>
        </authorList>
    </citation>
    <scope>NUCLEOTIDE SEQUENCE [LARGE SCALE GENOMIC DNA]</scope>
    <source>
        <strain evidence="1 2">SI85-9A1</strain>
    </source>
</reference>
<dbReference type="EMBL" id="AAPJ01000002">
    <property type="protein sequence ID" value="EAS50893.1"/>
    <property type="molecule type" value="Genomic_DNA"/>
</dbReference>
<dbReference type="AlphaFoldDB" id="Q1YJI0"/>
<dbReference type="Proteomes" id="UP000000321">
    <property type="component" value="Unassembled WGS sequence"/>
</dbReference>
<evidence type="ECO:0000313" key="2">
    <source>
        <dbReference type="Proteomes" id="UP000000321"/>
    </source>
</evidence>
<sequence length="117" mass="10964">MSGPGGDAILEEGRQARGAGCGIGRRAGVAAAGTAASGRGWLATVRVSSNAGMAKVVVAGFAVRPGVAGRASSRTCATAPVTMSSGRLPAGIALAGTGCCGAGAFTAAMSVVAGSPD</sequence>
<organism evidence="1 2">
    <name type="scientific">Aurantimonas manganoxydans (strain ATCC BAA-1229 / DSM 21871 / SI85-9A1)</name>
    <dbReference type="NCBI Taxonomy" id="287752"/>
    <lineage>
        <taxon>Bacteria</taxon>
        <taxon>Pseudomonadati</taxon>
        <taxon>Pseudomonadota</taxon>
        <taxon>Alphaproteobacteria</taxon>
        <taxon>Hyphomicrobiales</taxon>
        <taxon>Aurantimonadaceae</taxon>
        <taxon>Aurantimonas</taxon>
    </lineage>
</organism>
<dbReference type="HOGENOM" id="CLU_2082129_0_0_5"/>
<name>Q1YJI0_AURMS</name>
<comment type="caution">
    <text evidence="1">The sequence shown here is derived from an EMBL/GenBank/DDBJ whole genome shotgun (WGS) entry which is preliminary data.</text>
</comment>
<protein>
    <submittedName>
        <fullName evidence="1">Uncharacterized protein</fullName>
    </submittedName>
</protein>
<gene>
    <name evidence="1" type="ORF">SI859A1_01019</name>
</gene>
<proteinExistence type="predicted"/>
<evidence type="ECO:0000313" key="1">
    <source>
        <dbReference type="EMBL" id="EAS50893.1"/>
    </source>
</evidence>
<dbReference type="BioCyc" id="AURANTIMONAS:SI859A1_01019-MONOMER"/>
<accession>Q1YJI0</accession>
<keyword evidence="2" id="KW-1185">Reference proteome</keyword>